<dbReference type="InterPro" id="IPR006103">
    <property type="entry name" value="Glyco_hydro_2_cat"/>
</dbReference>
<dbReference type="Gene3D" id="2.60.40.10">
    <property type="entry name" value="Immunoglobulins"/>
    <property type="match status" value="2"/>
</dbReference>
<dbReference type="SUPFAM" id="SSF51445">
    <property type="entry name" value="(Trans)glycosidases"/>
    <property type="match status" value="1"/>
</dbReference>
<dbReference type="PANTHER" id="PTHR46323:SF2">
    <property type="entry name" value="BETA-GALACTOSIDASE"/>
    <property type="match status" value="1"/>
</dbReference>
<dbReference type="GO" id="GO:0004565">
    <property type="term" value="F:beta-galactosidase activity"/>
    <property type="evidence" value="ECO:0007669"/>
    <property type="project" value="UniProtKB-EC"/>
</dbReference>
<comment type="caution">
    <text evidence="8">The sequence shown here is derived from an EMBL/GenBank/DDBJ whole genome shotgun (WGS) entry which is preliminary data.</text>
</comment>
<evidence type="ECO:0000256" key="4">
    <source>
        <dbReference type="ARBA" id="ARBA00022801"/>
    </source>
</evidence>
<dbReference type="InterPro" id="IPR050347">
    <property type="entry name" value="Bact_Beta-galactosidase"/>
</dbReference>
<evidence type="ECO:0000256" key="3">
    <source>
        <dbReference type="ARBA" id="ARBA00012756"/>
    </source>
</evidence>
<dbReference type="InterPro" id="IPR004199">
    <property type="entry name" value="B-gal_small/dom_5"/>
</dbReference>
<dbReference type="SUPFAM" id="SSF49303">
    <property type="entry name" value="beta-Galactosidase/glucuronidase domain"/>
    <property type="match status" value="2"/>
</dbReference>
<comment type="catalytic activity">
    <reaction evidence="1">
        <text>Hydrolysis of terminal non-reducing beta-D-galactose residues in beta-D-galactosides.</text>
        <dbReference type="EC" id="3.2.1.23"/>
    </reaction>
</comment>
<evidence type="ECO:0000259" key="7">
    <source>
        <dbReference type="SMART" id="SM01038"/>
    </source>
</evidence>
<dbReference type="GO" id="GO:0005990">
    <property type="term" value="P:lactose catabolic process"/>
    <property type="evidence" value="ECO:0007669"/>
    <property type="project" value="TreeGrafter"/>
</dbReference>
<keyword evidence="9" id="KW-1185">Reference proteome</keyword>
<dbReference type="Pfam" id="PF02929">
    <property type="entry name" value="Bgal_small_N"/>
    <property type="match status" value="1"/>
</dbReference>
<sequence length="984" mass="112481">MNSREWQDPHFLEKGREKERAYYIPFENTEKALAGEREKSGEFQLLNGIWDFNYYPAYYEVPEEITEWGKIPVPANWQMEGFEPPYYTNVNYPYPVDPPYVPDENPCGVYRTWFDCADLTKKTYLVFEGVNPCFYLVINGQEIGYSQCSHCTAEFDVTPYLHEGKNEIIVKVLKWCDGSYMEDQDFFRMTGIFRDVYVLTRPAEHVQDVEIHANLTELSVKVTAPAGDLTACLYDGDTCIQKQPVIDGKADFTVPDAKPWSAEVPNLYTLVLEGFGEFIPVPVGFRTIAISPKGELLINGVSVQLKGVNHHDTDPVKGHVMSLEDIRRDLYLMKKLNINTVRTSHYPPAPEFIRECDRLGFYVVDEADIEMHGFVTRETLWSYHMYDRTWPTDHPDWGEALMERMRRMVERDKNSCSVIMWSIGNESGYGCHYDDMCRWTKQRDPERLIHYERANMLNTPTMYDVESHMYREFSDLIADGEKDDSRPLFLCEYAHSMGNGPGDLNDYQELFDKYPRLIGGCIWEWADHTVLKDGKYYYGGDFDELTHDNNFCVDGLVSAKREVKAGSLEAKAVFQPFRASLKEVGEKEISVEIHNRHYFTDLKNYDLKWTVEVDGVAVASGTQNLELAAGEKTLLTIPADLPKICALGAYVTLTLHQKEATEWAEAGYETGMVQLKLPVEIVTAERTHGEGSWKVSEDKLTVTVTDETASIGYTFHKVHGTLTGILKNGKNILVNPAHLDVWRAPTDNDRHIKMTWGLFEDNLSGWNMNRLFDKCYSFTWKETEDCIELVSAGSLAGVARSPLLHYEVTYRLDNGDPELHISVQSKVHPKAIWLPRFGYEFTLPTAVEKVEYYGMGPGENYQDLCHHAKVGRFTTSVTEEYVPYIMPQENGNHTHVKEVSLVDPANGDGIAFRTEGEVEFQTSHYTKEELTRKGHSYELEPSNTNVRIDYKVSGIGSASCGPDLDPKYRLSEKEFSYGFSVKAL</sequence>
<dbReference type="RefSeq" id="WP_227614015.1">
    <property type="nucleotide sequence ID" value="NZ_JAJEPR010000001.1"/>
</dbReference>
<dbReference type="InterPro" id="IPR032312">
    <property type="entry name" value="LacZ_4"/>
</dbReference>
<evidence type="ECO:0000256" key="2">
    <source>
        <dbReference type="ARBA" id="ARBA00007401"/>
    </source>
</evidence>
<protein>
    <recommendedName>
        <fullName evidence="3">beta-galactosidase</fullName>
        <ecNumber evidence="3">3.2.1.23</ecNumber>
    </recommendedName>
    <alternativeName>
        <fullName evidence="6">Lactase</fullName>
    </alternativeName>
</protein>
<dbReference type="PROSITE" id="PS00719">
    <property type="entry name" value="GLYCOSYL_HYDROL_F2_1"/>
    <property type="match status" value="1"/>
</dbReference>
<dbReference type="Pfam" id="PF02837">
    <property type="entry name" value="Glyco_hydro_2_N"/>
    <property type="match status" value="1"/>
</dbReference>
<dbReference type="Pfam" id="PF02836">
    <property type="entry name" value="Glyco_hydro_2_C"/>
    <property type="match status" value="1"/>
</dbReference>
<dbReference type="InterPro" id="IPR014718">
    <property type="entry name" value="GH-type_carb-bd"/>
</dbReference>
<dbReference type="Gene3D" id="3.20.20.80">
    <property type="entry name" value="Glycosidases"/>
    <property type="match status" value="1"/>
</dbReference>
<dbReference type="GO" id="GO:0009341">
    <property type="term" value="C:beta-galactosidase complex"/>
    <property type="evidence" value="ECO:0007669"/>
    <property type="project" value="InterPro"/>
</dbReference>
<name>A0AAE3DQ54_9FIRM</name>
<dbReference type="InterPro" id="IPR006104">
    <property type="entry name" value="Glyco_hydro_2_N"/>
</dbReference>
<feature type="domain" description="Beta galactosidase small chain/" evidence="7">
    <location>
        <begin position="703"/>
        <end position="982"/>
    </location>
</feature>
<accession>A0AAE3DQ54</accession>
<dbReference type="InterPro" id="IPR013783">
    <property type="entry name" value="Ig-like_fold"/>
</dbReference>
<proteinExistence type="inferred from homology"/>
<dbReference type="InterPro" id="IPR036156">
    <property type="entry name" value="Beta-gal/glucu_dom_sf"/>
</dbReference>
<dbReference type="InterPro" id="IPR023230">
    <property type="entry name" value="Glyco_hydro_2_CS"/>
</dbReference>
<dbReference type="AlphaFoldDB" id="A0AAE3DQ54"/>
<evidence type="ECO:0000256" key="1">
    <source>
        <dbReference type="ARBA" id="ARBA00001412"/>
    </source>
</evidence>
<dbReference type="GO" id="GO:0030246">
    <property type="term" value="F:carbohydrate binding"/>
    <property type="evidence" value="ECO:0007669"/>
    <property type="project" value="InterPro"/>
</dbReference>
<keyword evidence="5" id="KW-0326">Glycosidase</keyword>
<reference evidence="8 9" key="1">
    <citation type="submission" date="2021-10" db="EMBL/GenBank/DDBJ databases">
        <title>Anaerobic single-cell dispensing facilitates the cultivation of human gut bacteria.</title>
        <authorList>
            <person name="Afrizal A."/>
        </authorList>
    </citation>
    <scope>NUCLEOTIDE SEQUENCE [LARGE SCALE GENOMIC DNA]</scope>
    <source>
        <strain evidence="8 9">CLA-AA-H277</strain>
    </source>
</reference>
<evidence type="ECO:0000313" key="9">
    <source>
        <dbReference type="Proteomes" id="UP001197875"/>
    </source>
</evidence>
<gene>
    <name evidence="8" type="ORF">LKD71_01070</name>
</gene>
<dbReference type="SUPFAM" id="SSF49785">
    <property type="entry name" value="Galactose-binding domain-like"/>
    <property type="match status" value="1"/>
</dbReference>
<dbReference type="PANTHER" id="PTHR46323">
    <property type="entry name" value="BETA-GALACTOSIDASE"/>
    <property type="match status" value="1"/>
</dbReference>
<dbReference type="EC" id="3.2.1.23" evidence="3"/>
<dbReference type="EMBL" id="JAJEPR010000001">
    <property type="protein sequence ID" value="MCC2188424.1"/>
    <property type="molecule type" value="Genomic_DNA"/>
</dbReference>
<evidence type="ECO:0000256" key="5">
    <source>
        <dbReference type="ARBA" id="ARBA00023295"/>
    </source>
</evidence>
<dbReference type="InterPro" id="IPR017853">
    <property type="entry name" value="GH"/>
</dbReference>
<dbReference type="InterPro" id="IPR008979">
    <property type="entry name" value="Galactose-bd-like_sf"/>
</dbReference>
<dbReference type="Gene3D" id="2.60.120.260">
    <property type="entry name" value="Galactose-binding domain-like"/>
    <property type="match status" value="1"/>
</dbReference>
<dbReference type="SMART" id="SM01038">
    <property type="entry name" value="Bgal_small_N"/>
    <property type="match status" value="1"/>
</dbReference>
<keyword evidence="4" id="KW-0378">Hydrolase</keyword>
<dbReference type="InterPro" id="IPR011013">
    <property type="entry name" value="Gal_mutarotase_sf_dom"/>
</dbReference>
<dbReference type="Proteomes" id="UP001197875">
    <property type="component" value="Unassembled WGS sequence"/>
</dbReference>
<dbReference type="Gene3D" id="2.70.98.10">
    <property type="match status" value="1"/>
</dbReference>
<evidence type="ECO:0000313" key="8">
    <source>
        <dbReference type="EMBL" id="MCC2188424.1"/>
    </source>
</evidence>
<dbReference type="PRINTS" id="PR00132">
    <property type="entry name" value="GLHYDRLASE2"/>
</dbReference>
<organism evidence="8 9">
    <name type="scientific">Fusicatenibacter faecihominis</name>
    <dbReference type="NCBI Taxonomy" id="2881276"/>
    <lineage>
        <taxon>Bacteria</taxon>
        <taxon>Bacillati</taxon>
        <taxon>Bacillota</taxon>
        <taxon>Clostridia</taxon>
        <taxon>Lachnospirales</taxon>
        <taxon>Lachnospiraceae</taxon>
        <taxon>Fusicatenibacter</taxon>
    </lineage>
</organism>
<evidence type="ECO:0000256" key="6">
    <source>
        <dbReference type="ARBA" id="ARBA00032230"/>
    </source>
</evidence>
<comment type="similarity">
    <text evidence="2">Belongs to the glycosyl hydrolase 2 family.</text>
</comment>
<dbReference type="Pfam" id="PF16353">
    <property type="entry name" value="LacZ_4"/>
    <property type="match status" value="1"/>
</dbReference>
<dbReference type="InterPro" id="IPR006101">
    <property type="entry name" value="Glyco_hydro_2"/>
</dbReference>
<dbReference type="SUPFAM" id="SSF74650">
    <property type="entry name" value="Galactose mutarotase-like"/>
    <property type="match status" value="1"/>
</dbReference>